<evidence type="ECO:0000256" key="4">
    <source>
        <dbReference type="ARBA" id="ARBA00022553"/>
    </source>
</evidence>
<dbReference type="PANTHER" id="PTHR11654">
    <property type="entry name" value="OLIGOPEPTIDE TRANSPORTER-RELATED"/>
    <property type="match status" value="1"/>
</dbReference>
<dbReference type="Gene3D" id="1.20.1250.20">
    <property type="entry name" value="MFS general substrate transporter like domains"/>
    <property type="match status" value="1"/>
</dbReference>
<feature type="transmembrane region" description="Helical" evidence="8">
    <location>
        <begin position="317"/>
        <end position="337"/>
    </location>
</feature>
<dbReference type="InterPro" id="IPR036259">
    <property type="entry name" value="MFS_trans_sf"/>
</dbReference>
<dbReference type="SUPFAM" id="SSF103473">
    <property type="entry name" value="MFS general substrate transporter"/>
    <property type="match status" value="1"/>
</dbReference>
<protein>
    <recommendedName>
        <fullName evidence="11">Major facilitator superfamily (MFS) profile domain-containing protein</fullName>
    </recommendedName>
</protein>
<dbReference type="FunFam" id="1.20.1250.20:FF:000037">
    <property type="entry name" value="Protein NRT1/ PTR FAMILY 5.2"/>
    <property type="match status" value="1"/>
</dbReference>
<feature type="transmembrane region" description="Helical" evidence="8">
    <location>
        <begin position="527"/>
        <end position="546"/>
    </location>
</feature>
<feature type="transmembrane region" description="Helical" evidence="8">
    <location>
        <begin position="209"/>
        <end position="230"/>
    </location>
</feature>
<sequence>MDDKGYTKDGSVDLHGRPVLASQTGRWRACAFLVGYEAFERMAFYGVASNLVVYLTTQLHEDTVSSVRNVNNWSGSVWITPILGAYIADTYLGRFWTFTISSLVYVLGMVLLTMVVSIKSLRPSCTDDVCNKATPSQIAFFYGALYILAVGAGGTKPNISTFGADQFDDFDPHERTLKVSFFNWWMFSTFLGALMATIGLVYVQENVGWGIGYGIPTTGLAISLVVFYMGTPNYRHKVRKSNSPAAEMARVWVAAIANRQLKLPDDPAELYELEPQHYLLTGKRRLLYNSSFRFLDRAAIKEADKPCTVTQVQETKLVLGMTVIWFATLVPSTIWAQVNTLFVKQGTTMDRRLGHGFLIPAASLGSFITVSMLLAVPLYDRYFVPFMRRRTGNPRGITLLQRLGIGFGFHVLLTLVAYAVEVRRMHVIRQSGVAGPGDVVPMSIFWLLPQYVLLGVGDVFNAIGLLEFFYDQSPEGMQSLGTTFFTSGIGVGNFLNSLLVTVVDRVTRAGGGKSWIGNNINSSHLDYYYGLLMSISAINLAIFVWVSSKYKYKEEALEVAEGKVVCLQMEGKVMDAPPASLGVQV</sequence>
<keyword evidence="5 8" id="KW-0812">Transmembrane</keyword>
<feature type="transmembrane region" description="Helical" evidence="8">
    <location>
        <begin position="482"/>
        <end position="503"/>
    </location>
</feature>
<feature type="transmembrane region" description="Helical" evidence="8">
    <location>
        <begin position="399"/>
        <end position="420"/>
    </location>
</feature>
<dbReference type="InterPro" id="IPR000109">
    <property type="entry name" value="POT_fam"/>
</dbReference>
<reference evidence="9 10" key="1">
    <citation type="journal article" date="2019" name="Nat. Plants">
        <title>Genome sequencing of Musa balbisiana reveals subgenome evolution and function divergence in polyploid bananas.</title>
        <authorList>
            <person name="Yao X."/>
        </authorList>
    </citation>
    <scope>NUCLEOTIDE SEQUENCE [LARGE SCALE GENOMIC DNA]</scope>
    <source>
        <strain evidence="10">cv. DH-PKW</strain>
        <tissue evidence="9">Leaves</tissue>
    </source>
</reference>
<keyword evidence="4" id="KW-0597">Phosphoprotein</keyword>
<evidence type="ECO:0008006" key="11">
    <source>
        <dbReference type="Google" id="ProtNLM"/>
    </source>
</evidence>
<evidence type="ECO:0000256" key="5">
    <source>
        <dbReference type="ARBA" id="ARBA00022692"/>
    </source>
</evidence>
<dbReference type="GO" id="GO:0071916">
    <property type="term" value="F:dipeptide transmembrane transporter activity"/>
    <property type="evidence" value="ECO:0007669"/>
    <property type="project" value="InterPro"/>
</dbReference>
<evidence type="ECO:0000256" key="7">
    <source>
        <dbReference type="ARBA" id="ARBA00023136"/>
    </source>
</evidence>
<dbReference type="GO" id="GO:0016020">
    <property type="term" value="C:membrane"/>
    <property type="evidence" value="ECO:0007669"/>
    <property type="project" value="UniProtKB-SubCell"/>
</dbReference>
<comment type="subcellular location">
    <subcellularLocation>
        <location evidence="1">Membrane</location>
        <topology evidence="1">Multi-pass membrane protein</topology>
    </subcellularLocation>
</comment>
<evidence type="ECO:0000256" key="3">
    <source>
        <dbReference type="ARBA" id="ARBA00022448"/>
    </source>
</evidence>
<evidence type="ECO:0000256" key="1">
    <source>
        <dbReference type="ARBA" id="ARBA00004141"/>
    </source>
</evidence>
<feature type="transmembrane region" description="Helical" evidence="8">
    <location>
        <begin position="451"/>
        <end position="470"/>
    </location>
</feature>
<evidence type="ECO:0000313" key="10">
    <source>
        <dbReference type="Proteomes" id="UP000317650"/>
    </source>
</evidence>
<organism evidence="9 10">
    <name type="scientific">Musa balbisiana</name>
    <name type="common">Banana</name>
    <dbReference type="NCBI Taxonomy" id="52838"/>
    <lineage>
        <taxon>Eukaryota</taxon>
        <taxon>Viridiplantae</taxon>
        <taxon>Streptophyta</taxon>
        <taxon>Embryophyta</taxon>
        <taxon>Tracheophyta</taxon>
        <taxon>Spermatophyta</taxon>
        <taxon>Magnoliopsida</taxon>
        <taxon>Liliopsida</taxon>
        <taxon>Zingiberales</taxon>
        <taxon>Musaceae</taxon>
        <taxon>Musa</taxon>
    </lineage>
</organism>
<dbReference type="GO" id="GO:0042937">
    <property type="term" value="F:tripeptide transmembrane transporter activity"/>
    <property type="evidence" value="ECO:0007669"/>
    <property type="project" value="InterPro"/>
</dbReference>
<dbReference type="EMBL" id="PYDT01000006">
    <property type="protein sequence ID" value="THU57998.1"/>
    <property type="molecule type" value="Genomic_DNA"/>
</dbReference>
<keyword evidence="10" id="KW-1185">Reference proteome</keyword>
<keyword evidence="6 8" id="KW-1133">Transmembrane helix</keyword>
<feature type="transmembrane region" description="Helical" evidence="8">
    <location>
        <begin position="182"/>
        <end position="203"/>
    </location>
</feature>
<dbReference type="Proteomes" id="UP000317650">
    <property type="component" value="Chromosome 3"/>
</dbReference>
<comment type="caution">
    <text evidence="9">The sequence shown here is derived from an EMBL/GenBank/DDBJ whole genome shotgun (WGS) entry which is preliminary data.</text>
</comment>
<evidence type="ECO:0000313" key="9">
    <source>
        <dbReference type="EMBL" id="THU57998.1"/>
    </source>
</evidence>
<feature type="transmembrane region" description="Helical" evidence="8">
    <location>
        <begin position="357"/>
        <end position="379"/>
    </location>
</feature>
<feature type="transmembrane region" description="Helical" evidence="8">
    <location>
        <begin position="95"/>
        <end position="116"/>
    </location>
</feature>
<proteinExistence type="inferred from homology"/>
<gene>
    <name evidence="9" type="ORF">C4D60_Mb03t09480</name>
</gene>
<name>A0A4S8J8Q0_MUSBA</name>
<keyword evidence="7 8" id="KW-0472">Membrane</keyword>
<evidence type="ECO:0000256" key="6">
    <source>
        <dbReference type="ARBA" id="ARBA00022989"/>
    </source>
</evidence>
<dbReference type="InterPro" id="IPR044739">
    <property type="entry name" value="NRT1/PTR"/>
</dbReference>
<dbReference type="Pfam" id="PF00854">
    <property type="entry name" value="PTR2"/>
    <property type="match status" value="1"/>
</dbReference>
<evidence type="ECO:0000256" key="8">
    <source>
        <dbReference type="SAM" id="Phobius"/>
    </source>
</evidence>
<comment type="similarity">
    <text evidence="2">Belongs to the major facilitator superfamily. Proton-dependent oligopeptide transporter (POT/PTR) (TC 2.A.17) family.</text>
</comment>
<evidence type="ECO:0000256" key="2">
    <source>
        <dbReference type="ARBA" id="ARBA00005982"/>
    </source>
</evidence>
<keyword evidence="3" id="KW-0813">Transport</keyword>
<accession>A0A4S8J8Q0</accession>
<dbReference type="AlphaFoldDB" id="A0A4S8J8Q0"/>
<dbReference type="CDD" id="cd17417">
    <property type="entry name" value="MFS_NPF5"/>
    <property type="match status" value="1"/>
</dbReference>